<dbReference type="SUPFAM" id="SSF55083">
    <property type="entry name" value="6-hydroxymethyl-7,8-dihydropterin pyrophosphokinase, HPPK"/>
    <property type="match status" value="1"/>
</dbReference>
<dbReference type="Gene3D" id="3.30.70.560">
    <property type="entry name" value="7,8-Dihydro-6-hydroxymethylpterin-pyrophosphokinase HPPK"/>
    <property type="match status" value="1"/>
</dbReference>
<evidence type="ECO:0000256" key="1">
    <source>
        <dbReference type="ARBA" id="ARBA00005051"/>
    </source>
</evidence>
<comment type="pathway">
    <text evidence="1">Cofactor biosynthesis; tetrahydrofolate biosynthesis; 2-amino-4-hydroxy-6-hydroxymethyl-7,8-dihydropteridine diphosphate from 7,8-dihydroneopterin triphosphate: step 4/4.</text>
</comment>
<organism evidence="9">
    <name type="scientific">marine sediment metagenome</name>
    <dbReference type="NCBI Taxonomy" id="412755"/>
    <lineage>
        <taxon>unclassified sequences</taxon>
        <taxon>metagenomes</taxon>
        <taxon>ecological metagenomes</taxon>
    </lineage>
</organism>
<dbReference type="GO" id="GO:0016301">
    <property type="term" value="F:kinase activity"/>
    <property type="evidence" value="ECO:0007669"/>
    <property type="project" value="UniProtKB-KW"/>
</dbReference>
<dbReference type="PROSITE" id="PS00794">
    <property type="entry name" value="HPPK"/>
    <property type="match status" value="1"/>
</dbReference>
<keyword evidence="7" id="KW-0289">Folate biosynthesis</keyword>
<dbReference type="EC" id="2.7.6.3" evidence="2"/>
<evidence type="ECO:0000256" key="2">
    <source>
        <dbReference type="ARBA" id="ARBA00013253"/>
    </source>
</evidence>
<dbReference type="GO" id="GO:0005524">
    <property type="term" value="F:ATP binding"/>
    <property type="evidence" value="ECO:0007669"/>
    <property type="project" value="UniProtKB-KW"/>
</dbReference>
<protein>
    <recommendedName>
        <fullName evidence="2">2-amino-4-hydroxy-6-hydroxymethyldihydropteridine diphosphokinase</fullName>
        <ecNumber evidence="2">2.7.6.3</ecNumber>
    </recommendedName>
</protein>
<dbReference type="AlphaFoldDB" id="A0A0F9CUN9"/>
<dbReference type="InterPro" id="IPR000550">
    <property type="entry name" value="Hppk"/>
</dbReference>
<keyword evidence="4" id="KW-0547">Nucleotide-binding</keyword>
<evidence type="ECO:0000256" key="6">
    <source>
        <dbReference type="ARBA" id="ARBA00022840"/>
    </source>
</evidence>
<name>A0A0F9CUN9_9ZZZZ</name>
<evidence type="ECO:0000256" key="3">
    <source>
        <dbReference type="ARBA" id="ARBA00022679"/>
    </source>
</evidence>
<dbReference type="InterPro" id="IPR035907">
    <property type="entry name" value="Hppk_sf"/>
</dbReference>
<evidence type="ECO:0000256" key="5">
    <source>
        <dbReference type="ARBA" id="ARBA00022777"/>
    </source>
</evidence>
<accession>A0A0F9CUN9</accession>
<dbReference type="NCBIfam" id="TIGR01498">
    <property type="entry name" value="folK"/>
    <property type="match status" value="1"/>
</dbReference>
<dbReference type="GO" id="GO:0046656">
    <property type="term" value="P:folic acid biosynthetic process"/>
    <property type="evidence" value="ECO:0007669"/>
    <property type="project" value="UniProtKB-KW"/>
</dbReference>
<evidence type="ECO:0000256" key="7">
    <source>
        <dbReference type="ARBA" id="ARBA00022909"/>
    </source>
</evidence>
<dbReference type="Pfam" id="PF01288">
    <property type="entry name" value="HPPK"/>
    <property type="match status" value="1"/>
</dbReference>
<reference evidence="9" key="1">
    <citation type="journal article" date="2015" name="Nature">
        <title>Complex archaea that bridge the gap between prokaryotes and eukaryotes.</title>
        <authorList>
            <person name="Spang A."/>
            <person name="Saw J.H."/>
            <person name="Jorgensen S.L."/>
            <person name="Zaremba-Niedzwiedzka K."/>
            <person name="Martijn J."/>
            <person name="Lind A.E."/>
            <person name="van Eijk R."/>
            <person name="Schleper C."/>
            <person name="Guy L."/>
            <person name="Ettema T.J."/>
        </authorList>
    </citation>
    <scope>NUCLEOTIDE SEQUENCE</scope>
</reference>
<gene>
    <name evidence="9" type="ORF">LCGC14_2624160</name>
</gene>
<feature type="domain" description="7,8-dihydro-6-hydroxymethylpterin-pyrophosphokinase" evidence="8">
    <location>
        <begin position="88"/>
        <end position="99"/>
    </location>
</feature>
<proteinExistence type="predicted"/>
<dbReference type="PANTHER" id="PTHR43071:SF1">
    <property type="entry name" value="2-AMINO-4-HYDROXY-6-HYDROXYMETHYLDIHYDROPTERIDINE PYROPHOSPHOKINASE"/>
    <property type="match status" value="1"/>
</dbReference>
<dbReference type="PANTHER" id="PTHR43071">
    <property type="entry name" value="2-AMINO-4-HYDROXY-6-HYDROXYMETHYLDIHYDROPTERIDINE PYROPHOSPHOKINASE"/>
    <property type="match status" value="1"/>
</dbReference>
<evidence type="ECO:0000259" key="8">
    <source>
        <dbReference type="PROSITE" id="PS00794"/>
    </source>
</evidence>
<dbReference type="GO" id="GO:0046654">
    <property type="term" value="P:tetrahydrofolate biosynthetic process"/>
    <property type="evidence" value="ECO:0007669"/>
    <property type="project" value="UniProtKB-UniPathway"/>
</dbReference>
<dbReference type="CDD" id="cd00483">
    <property type="entry name" value="HPPK"/>
    <property type="match status" value="1"/>
</dbReference>
<evidence type="ECO:0000313" key="9">
    <source>
        <dbReference type="EMBL" id="KKL03638.1"/>
    </source>
</evidence>
<dbReference type="UniPathway" id="UPA00077">
    <property type="reaction ID" value="UER00155"/>
</dbReference>
<keyword evidence="3" id="KW-0808">Transferase</keyword>
<dbReference type="EMBL" id="LAZR01044849">
    <property type="protein sequence ID" value="KKL03638.1"/>
    <property type="molecule type" value="Genomic_DNA"/>
</dbReference>
<sequence length="185" mass="20521">MFRCFIALGSNLEQPLEQVNRAIEALAKLPNSRLEATSPWYQSTAIGPGNQADYINGVAELCTTQKPLQLLSLLQQIENQQQRKRLQHWGPRTLDLDLLLYGDQVINEATLTVPHARMLERNFVLCPLHDIAPDLVLPGGIHLQGSARFQFGEVPLGGVLEQWVCVSCACLSPISIRASVEQGRL</sequence>
<dbReference type="GO" id="GO:0003848">
    <property type="term" value="F:2-amino-4-hydroxy-6-hydroxymethyldihydropteridine diphosphokinase activity"/>
    <property type="evidence" value="ECO:0007669"/>
    <property type="project" value="UniProtKB-EC"/>
</dbReference>
<evidence type="ECO:0000256" key="4">
    <source>
        <dbReference type="ARBA" id="ARBA00022741"/>
    </source>
</evidence>
<keyword evidence="6" id="KW-0067">ATP-binding</keyword>
<keyword evidence="5" id="KW-0418">Kinase</keyword>
<comment type="caution">
    <text evidence="9">The sequence shown here is derived from an EMBL/GenBank/DDBJ whole genome shotgun (WGS) entry which is preliminary data.</text>
</comment>